<dbReference type="EMBL" id="GGFL01008926">
    <property type="protein sequence ID" value="MBW73104.1"/>
    <property type="molecule type" value="Transcribed_RNA"/>
</dbReference>
<dbReference type="AlphaFoldDB" id="A0A2M4D687"/>
<evidence type="ECO:0000313" key="1">
    <source>
        <dbReference type="EMBL" id="MBW73104.1"/>
    </source>
</evidence>
<accession>A0A2M4D687</accession>
<name>A0A2M4D687_ANODA</name>
<reference evidence="1" key="1">
    <citation type="submission" date="2018-01" db="EMBL/GenBank/DDBJ databases">
        <title>An insight into the sialome of Amazonian anophelines.</title>
        <authorList>
            <person name="Ribeiro J.M."/>
            <person name="Scarpassa V."/>
            <person name="Calvo E."/>
        </authorList>
    </citation>
    <scope>NUCLEOTIDE SEQUENCE</scope>
</reference>
<protein>
    <submittedName>
        <fullName evidence="1">Putative secreted protein</fullName>
    </submittedName>
</protein>
<sequence>MSSAPSVSGSSLLLLDWTLADRRYTESMRATVNIRKIAFNEEGRFDERRTAELRGIDELQEVVSVTDQNA</sequence>
<proteinExistence type="predicted"/>
<organism evidence="1">
    <name type="scientific">Anopheles darlingi</name>
    <name type="common">Mosquito</name>
    <dbReference type="NCBI Taxonomy" id="43151"/>
    <lineage>
        <taxon>Eukaryota</taxon>
        <taxon>Metazoa</taxon>
        <taxon>Ecdysozoa</taxon>
        <taxon>Arthropoda</taxon>
        <taxon>Hexapoda</taxon>
        <taxon>Insecta</taxon>
        <taxon>Pterygota</taxon>
        <taxon>Neoptera</taxon>
        <taxon>Endopterygota</taxon>
        <taxon>Diptera</taxon>
        <taxon>Nematocera</taxon>
        <taxon>Culicoidea</taxon>
        <taxon>Culicidae</taxon>
        <taxon>Anophelinae</taxon>
        <taxon>Anopheles</taxon>
    </lineage>
</organism>